<dbReference type="PANTHER" id="PTHR11604:SF2">
    <property type="entry name" value="PROFILIN-4"/>
    <property type="match status" value="1"/>
</dbReference>
<evidence type="ECO:0000313" key="4">
    <source>
        <dbReference type="Proteomes" id="UP001174909"/>
    </source>
</evidence>
<dbReference type="PRINTS" id="PR00392">
    <property type="entry name" value="PROFILIN"/>
</dbReference>
<name>A0AA35TCA7_GEOBA</name>
<sequence length="133" mass="14260">MHAALQNPWQLVIQSQLVGSGHVECAAVLRRRDGALKATSLAYQPSEELLRAISVAVSDPASAREHGVQFNGASYTCVRADQWAIYGKKKTGGFVAAVSGQFIVFGSYSSTMSPAVCAECVEMLAEYFTKKGK</sequence>
<dbReference type="InterPro" id="IPR036140">
    <property type="entry name" value="PFN_sf"/>
</dbReference>
<dbReference type="GO" id="GO:0005938">
    <property type="term" value="C:cell cortex"/>
    <property type="evidence" value="ECO:0007669"/>
    <property type="project" value="TreeGrafter"/>
</dbReference>
<keyword evidence="4" id="KW-1185">Reference proteome</keyword>
<evidence type="ECO:0000313" key="3">
    <source>
        <dbReference type="EMBL" id="CAI8045287.1"/>
    </source>
</evidence>
<organism evidence="3 4">
    <name type="scientific">Geodia barretti</name>
    <name type="common">Barrett's horny sponge</name>
    <dbReference type="NCBI Taxonomy" id="519541"/>
    <lineage>
        <taxon>Eukaryota</taxon>
        <taxon>Metazoa</taxon>
        <taxon>Porifera</taxon>
        <taxon>Demospongiae</taxon>
        <taxon>Heteroscleromorpha</taxon>
        <taxon>Tetractinellida</taxon>
        <taxon>Astrophorina</taxon>
        <taxon>Geodiidae</taxon>
        <taxon>Geodia</taxon>
    </lineage>
</organism>
<dbReference type="InterPro" id="IPR005455">
    <property type="entry name" value="PFN_euk"/>
</dbReference>
<reference evidence="3" key="1">
    <citation type="submission" date="2023-03" db="EMBL/GenBank/DDBJ databases">
        <authorList>
            <person name="Steffen K."/>
            <person name="Cardenas P."/>
        </authorList>
    </citation>
    <scope>NUCLEOTIDE SEQUENCE</scope>
</reference>
<evidence type="ECO:0000256" key="2">
    <source>
        <dbReference type="RuleBase" id="RU003909"/>
    </source>
</evidence>
<dbReference type="Gene3D" id="3.30.450.30">
    <property type="entry name" value="Dynein light chain 2a, cytoplasmic"/>
    <property type="match status" value="1"/>
</dbReference>
<dbReference type="SMART" id="SM00392">
    <property type="entry name" value="PROF"/>
    <property type="match status" value="1"/>
</dbReference>
<keyword evidence="2" id="KW-0009">Actin-binding</keyword>
<dbReference type="InterPro" id="IPR048278">
    <property type="entry name" value="PFN"/>
</dbReference>
<dbReference type="PANTHER" id="PTHR11604">
    <property type="entry name" value="PROFILIN"/>
    <property type="match status" value="1"/>
</dbReference>
<gene>
    <name evidence="3" type="ORF">GBAR_LOCUS25063</name>
</gene>
<comment type="similarity">
    <text evidence="1 2">Belongs to the profilin family.</text>
</comment>
<dbReference type="AlphaFoldDB" id="A0AA35TCA7"/>
<comment type="caution">
    <text evidence="3">The sequence shown here is derived from an EMBL/GenBank/DDBJ whole genome shotgun (WGS) entry which is preliminary data.</text>
</comment>
<dbReference type="Proteomes" id="UP001174909">
    <property type="component" value="Unassembled WGS sequence"/>
</dbReference>
<dbReference type="SUPFAM" id="SSF55770">
    <property type="entry name" value="Profilin (actin-binding protein)"/>
    <property type="match status" value="1"/>
</dbReference>
<dbReference type="EMBL" id="CASHTH010003463">
    <property type="protein sequence ID" value="CAI8045287.1"/>
    <property type="molecule type" value="Genomic_DNA"/>
</dbReference>
<dbReference type="Pfam" id="PF00235">
    <property type="entry name" value="Profilin"/>
    <property type="match status" value="1"/>
</dbReference>
<evidence type="ECO:0000256" key="1">
    <source>
        <dbReference type="ARBA" id="ARBA00010058"/>
    </source>
</evidence>
<protein>
    <recommendedName>
        <fullName evidence="2">Profilin</fullName>
    </recommendedName>
</protein>
<dbReference type="CDD" id="cd00148">
    <property type="entry name" value="PROF"/>
    <property type="match status" value="1"/>
</dbReference>
<dbReference type="GO" id="GO:0003785">
    <property type="term" value="F:actin monomer binding"/>
    <property type="evidence" value="ECO:0007669"/>
    <property type="project" value="TreeGrafter"/>
</dbReference>
<accession>A0AA35TCA7</accession>
<proteinExistence type="inferred from homology"/>